<name>A0A9W8UQY2_AKAMU</name>
<comment type="similarity">
    <text evidence="1 6">Belongs to the glycosyl hydrolase 43 family.</text>
</comment>
<dbReference type="GeneID" id="80894220"/>
<dbReference type="EMBL" id="JAJHUN010000001">
    <property type="protein sequence ID" value="KAJ4165427.1"/>
    <property type="molecule type" value="Genomic_DNA"/>
</dbReference>
<dbReference type="Proteomes" id="UP001144673">
    <property type="component" value="Chromosome 1"/>
</dbReference>
<evidence type="ECO:0000313" key="7">
    <source>
        <dbReference type="EMBL" id="KAJ4165427.1"/>
    </source>
</evidence>
<keyword evidence="8" id="KW-1185">Reference proteome</keyword>
<evidence type="ECO:0000256" key="3">
    <source>
        <dbReference type="ARBA" id="ARBA00023277"/>
    </source>
</evidence>
<feature type="site" description="Important for catalytic activity, responsible for pKa modulation of the active site Glu and correct orientation of both the proton donor and substrate" evidence="5">
    <location>
        <position position="218"/>
    </location>
</feature>
<evidence type="ECO:0000256" key="5">
    <source>
        <dbReference type="PIRSR" id="PIRSR606710-2"/>
    </source>
</evidence>
<protein>
    <submittedName>
        <fullName evidence="7">Uncharacterized protein</fullName>
    </submittedName>
</protein>
<dbReference type="AlphaFoldDB" id="A0A9W8UQY2"/>
<dbReference type="InterPro" id="IPR052176">
    <property type="entry name" value="Glycosyl_Hydrlase_43_Enz"/>
</dbReference>
<sequence>MIHQFSLCISTENDQLRSERFASVSGHSPPRGATLAVCSESHGRAQRVKVILPYLPRITEMKASAVMVAALLSAVGQATSGPDFTTNPAGNPFVEGWYADPDNEFYNGEYWVYPTYSHEYDAQTFLDAFSSPDLINWTKHPNVLNTTSFPWAKRAVWAPAPIARNGKYYLYFGANDIQTNDEYGGIGVGVADRPEGPYLDPIGKPLIGQYYNGAQPIDQDVFIDDDGQAYIYYGGHGHANVARINEDMVSVGTFPDGDQYKEITPENYVEGPQMFKRKGKYYLFWSEGGWGGPDYAVSYGISDNPVGPFKRLDKILQQDLAVATGSGHNGVITVPGTDIHYIIYHRHPLGSTDGNDRRLAYDRLYFREDGTIQPIVMGVQDNFKDSNMIGWSTYGGSWDTGSRKLKTVVSDGAKAAINTNFTDQYFAVDVAIPSQNDGDAGIIFRATNLQEGAHAYRGYYLGIGTSGKIVIGRADNGWTPIKTVSAPIHTNRVYNVAVRAVGSQFDCKVTHGKDIIASFTVSDDKFQHGTNGVRAFQTKATFDNLEVRHA</sequence>
<keyword evidence="4 6" id="KW-0326">Glycosidase</keyword>
<reference evidence="7" key="1">
    <citation type="journal article" date="2023" name="Access Microbiol">
        <title>De-novo genome assembly for Akanthomyces muscarius, a biocontrol agent of insect agricultural pests.</title>
        <authorList>
            <person name="Erdos Z."/>
            <person name="Studholme D.J."/>
            <person name="Raymond B."/>
            <person name="Sharma M."/>
        </authorList>
    </citation>
    <scope>NUCLEOTIDE SEQUENCE</scope>
    <source>
        <strain evidence="7">Ve6</strain>
    </source>
</reference>
<dbReference type="InterPro" id="IPR006710">
    <property type="entry name" value="Glyco_hydro_43"/>
</dbReference>
<keyword evidence="3" id="KW-0119">Carbohydrate metabolism</keyword>
<keyword evidence="2 6" id="KW-0378">Hydrolase</keyword>
<dbReference type="KEGG" id="amus:LMH87_007061"/>
<evidence type="ECO:0000256" key="4">
    <source>
        <dbReference type="ARBA" id="ARBA00023295"/>
    </source>
</evidence>
<dbReference type="GO" id="GO:0004553">
    <property type="term" value="F:hydrolase activity, hydrolyzing O-glycosyl compounds"/>
    <property type="evidence" value="ECO:0007669"/>
    <property type="project" value="InterPro"/>
</dbReference>
<accession>A0A9W8UQY2</accession>
<evidence type="ECO:0000256" key="1">
    <source>
        <dbReference type="ARBA" id="ARBA00009865"/>
    </source>
</evidence>
<dbReference type="Pfam" id="PF04616">
    <property type="entry name" value="Glyco_hydro_43"/>
    <property type="match status" value="1"/>
</dbReference>
<evidence type="ECO:0000313" key="8">
    <source>
        <dbReference type="Proteomes" id="UP001144673"/>
    </source>
</evidence>
<dbReference type="PANTHER" id="PTHR43772:SF2">
    <property type="entry name" value="PUTATIVE (AFU_ORTHOLOGUE AFUA_2G04480)-RELATED"/>
    <property type="match status" value="1"/>
</dbReference>
<dbReference type="Gene3D" id="2.60.120.560">
    <property type="entry name" value="Exo-inulinase, domain 1"/>
    <property type="match status" value="1"/>
</dbReference>
<dbReference type="InterPro" id="IPR023296">
    <property type="entry name" value="Glyco_hydro_beta-prop_sf"/>
</dbReference>
<dbReference type="SUPFAM" id="SSF75005">
    <property type="entry name" value="Arabinanase/levansucrase/invertase"/>
    <property type="match status" value="1"/>
</dbReference>
<gene>
    <name evidence="7" type="ORF">LMH87_007061</name>
</gene>
<organism evidence="7 8">
    <name type="scientific">Akanthomyces muscarius</name>
    <name type="common">Entomopathogenic fungus</name>
    <name type="synonym">Lecanicillium muscarium</name>
    <dbReference type="NCBI Taxonomy" id="2231603"/>
    <lineage>
        <taxon>Eukaryota</taxon>
        <taxon>Fungi</taxon>
        <taxon>Dikarya</taxon>
        <taxon>Ascomycota</taxon>
        <taxon>Pezizomycotina</taxon>
        <taxon>Sordariomycetes</taxon>
        <taxon>Hypocreomycetidae</taxon>
        <taxon>Hypocreales</taxon>
        <taxon>Cordycipitaceae</taxon>
        <taxon>Akanthomyces</taxon>
    </lineage>
</organism>
<dbReference type="GO" id="GO:0005975">
    <property type="term" value="P:carbohydrate metabolic process"/>
    <property type="evidence" value="ECO:0007669"/>
    <property type="project" value="InterPro"/>
</dbReference>
<evidence type="ECO:0000256" key="6">
    <source>
        <dbReference type="RuleBase" id="RU361187"/>
    </source>
</evidence>
<proteinExistence type="inferred from homology"/>
<dbReference type="CDD" id="cd18827">
    <property type="entry name" value="GH43_XlnD-like"/>
    <property type="match status" value="1"/>
</dbReference>
<evidence type="ECO:0000256" key="2">
    <source>
        <dbReference type="ARBA" id="ARBA00022801"/>
    </source>
</evidence>
<dbReference type="Gene3D" id="2.115.10.20">
    <property type="entry name" value="Glycosyl hydrolase domain, family 43"/>
    <property type="match status" value="1"/>
</dbReference>
<comment type="caution">
    <text evidence="7">The sequence shown here is derived from an EMBL/GenBank/DDBJ whole genome shotgun (WGS) entry which is preliminary data.</text>
</comment>
<dbReference type="RefSeq" id="XP_056060342.1">
    <property type="nucleotide sequence ID" value="XM_056192089.1"/>
</dbReference>
<dbReference type="PANTHER" id="PTHR43772">
    <property type="entry name" value="ENDO-1,4-BETA-XYLANASE"/>
    <property type="match status" value="1"/>
</dbReference>